<gene>
    <name evidence="1" type="ORF">CQU01_02420</name>
</gene>
<dbReference type="Proteomes" id="UP000321491">
    <property type="component" value="Unassembled WGS sequence"/>
</dbReference>
<dbReference type="EMBL" id="BJXW01000004">
    <property type="protein sequence ID" value="GEN30004.1"/>
    <property type="molecule type" value="Genomic_DNA"/>
</dbReference>
<dbReference type="RefSeq" id="WP_146934749.1">
    <property type="nucleotide sequence ID" value="NZ_BJXW01000004.1"/>
</dbReference>
<organism evidence="1 2">
    <name type="scientific">Cerasibacillus quisquiliarum</name>
    <dbReference type="NCBI Taxonomy" id="227865"/>
    <lineage>
        <taxon>Bacteria</taxon>
        <taxon>Bacillati</taxon>
        <taxon>Bacillota</taxon>
        <taxon>Bacilli</taxon>
        <taxon>Bacillales</taxon>
        <taxon>Bacillaceae</taxon>
        <taxon>Cerasibacillus</taxon>
    </lineage>
</organism>
<dbReference type="PANTHER" id="PTHR42110">
    <property type="entry name" value="L-ASPARAGINASE, PUTATIVE (AFU_ORTHOLOGUE AFUA_3G11890)-RELATED"/>
    <property type="match status" value="1"/>
</dbReference>
<dbReference type="AlphaFoldDB" id="A0A511UTU9"/>
<name>A0A511UTU9_9BACI</name>
<keyword evidence="2" id="KW-1185">Reference proteome</keyword>
<evidence type="ECO:0000313" key="1">
    <source>
        <dbReference type="EMBL" id="GEN30004.1"/>
    </source>
</evidence>
<accession>A0A511UTU9</accession>
<dbReference type="PANTHER" id="PTHR42110:SF1">
    <property type="entry name" value="L-ASPARAGINASE, PUTATIVE (AFU_ORTHOLOGUE AFUA_3G11890)-RELATED"/>
    <property type="match status" value="1"/>
</dbReference>
<dbReference type="InterPro" id="IPR010349">
    <property type="entry name" value="Asparaginase_II"/>
</dbReference>
<reference evidence="1 2" key="1">
    <citation type="submission" date="2019-07" db="EMBL/GenBank/DDBJ databases">
        <title>Whole genome shotgun sequence of Cerasibacillus quisquiliarum NBRC 102429.</title>
        <authorList>
            <person name="Hosoyama A."/>
            <person name="Uohara A."/>
            <person name="Ohji S."/>
            <person name="Ichikawa N."/>
        </authorList>
    </citation>
    <scope>NUCLEOTIDE SEQUENCE [LARGE SCALE GENOMIC DNA]</scope>
    <source>
        <strain evidence="1 2">NBRC 102429</strain>
    </source>
</reference>
<dbReference type="Pfam" id="PF06089">
    <property type="entry name" value="Asparaginase_II"/>
    <property type="match status" value="1"/>
</dbReference>
<evidence type="ECO:0000313" key="2">
    <source>
        <dbReference type="Proteomes" id="UP000321491"/>
    </source>
</evidence>
<dbReference type="OrthoDB" id="9770793at2"/>
<comment type="caution">
    <text evidence="1">The sequence shown here is derived from an EMBL/GenBank/DDBJ whole genome shotgun (WGS) entry which is preliminary data.</text>
</comment>
<sequence length="340" mass="37824">MNHSNAPVLVYRGDYIESTHQIHIAVMSAKGELVAYYGNPHRLTFARSSMKALQTVPVVESGAMEAYHLTERELALFCASHIGERYHRDTVATVLKKLDLQETSLQCGIHIPRHKESYEQLIKKGGKLTPLFSNCSGKHAGMLAGCKKQGFSLDTYRDVTHPYQQQIIDVISDVSGYSKEKIVTSVDGCGVPVHRLPLDKVALLFARLANPENWHTENESRQHSLARICQAMVDYPEMVAGTNQFDTDLMRVFKGRLVAKGGAEAVHCFGDKETGLGVAIKVEDGNARGTRVTAMEVLKQLDIGDESIRNELEPYVEEAVLNARDEKIGKIVTQFQLNFL</sequence>
<protein>
    <submittedName>
        <fullName evidence="1">Asparaginase</fullName>
    </submittedName>
</protein>
<proteinExistence type="predicted"/>